<evidence type="ECO:0000256" key="4">
    <source>
        <dbReference type="ARBA" id="ARBA00022723"/>
    </source>
</evidence>
<accession>A0A0R1JQP1</accession>
<dbReference type="Proteomes" id="UP000051804">
    <property type="component" value="Unassembled WGS sequence"/>
</dbReference>
<comment type="caution">
    <text evidence="7">The sequence shown here is derived from an EMBL/GenBank/DDBJ whole genome shotgun (WGS) entry which is preliminary data.</text>
</comment>
<gene>
    <name evidence="7" type="ORF">FD02_GL000102</name>
</gene>
<dbReference type="CDD" id="cd00685">
    <property type="entry name" value="Trans_IPPS_HT"/>
    <property type="match status" value="1"/>
</dbReference>
<evidence type="ECO:0000313" key="7">
    <source>
        <dbReference type="EMBL" id="KRK70921.1"/>
    </source>
</evidence>
<evidence type="ECO:0000256" key="3">
    <source>
        <dbReference type="ARBA" id="ARBA00022679"/>
    </source>
</evidence>
<proteinExistence type="inferred from homology"/>
<keyword evidence="8" id="KW-1185">Reference proteome</keyword>
<dbReference type="AlphaFoldDB" id="A0A0R1JQP1"/>
<reference evidence="7 8" key="1">
    <citation type="journal article" date="2015" name="Genome Announc.">
        <title>Expanding the biotechnology potential of lactobacilli through comparative genomics of 213 strains and associated genera.</title>
        <authorList>
            <person name="Sun Z."/>
            <person name="Harris H.M."/>
            <person name="McCann A."/>
            <person name="Guo C."/>
            <person name="Argimon S."/>
            <person name="Zhang W."/>
            <person name="Yang X."/>
            <person name="Jeffery I.B."/>
            <person name="Cooney J.C."/>
            <person name="Kagawa T.F."/>
            <person name="Liu W."/>
            <person name="Song Y."/>
            <person name="Salvetti E."/>
            <person name="Wrobel A."/>
            <person name="Rasinkangas P."/>
            <person name="Parkhill J."/>
            <person name="Rea M.C."/>
            <person name="O'Sullivan O."/>
            <person name="Ritari J."/>
            <person name="Douillard F.P."/>
            <person name="Paul Ross R."/>
            <person name="Yang R."/>
            <person name="Briner A.E."/>
            <person name="Felis G.E."/>
            <person name="de Vos W.M."/>
            <person name="Barrangou R."/>
            <person name="Klaenhammer T.R."/>
            <person name="Caufield P.W."/>
            <person name="Cui Y."/>
            <person name="Zhang H."/>
            <person name="O'Toole P.W."/>
        </authorList>
    </citation>
    <scope>NUCLEOTIDE SEQUENCE [LARGE SCALE GENOMIC DNA]</scope>
    <source>
        <strain evidence="7 8">JCM 17158</strain>
    </source>
</reference>
<comment type="similarity">
    <text evidence="2 6">Belongs to the FPP/GGPP synthase family.</text>
</comment>
<evidence type="ECO:0000256" key="2">
    <source>
        <dbReference type="ARBA" id="ARBA00006706"/>
    </source>
</evidence>
<dbReference type="PANTHER" id="PTHR12001">
    <property type="entry name" value="GERANYLGERANYL PYROPHOSPHATE SYNTHASE"/>
    <property type="match status" value="1"/>
</dbReference>
<keyword evidence="5" id="KW-0460">Magnesium</keyword>
<dbReference type="SUPFAM" id="SSF48576">
    <property type="entry name" value="Terpenoid synthases"/>
    <property type="match status" value="1"/>
</dbReference>
<comment type="cofactor">
    <cofactor evidence="1">
        <name>Mg(2+)</name>
        <dbReference type="ChEBI" id="CHEBI:18420"/>
    </cofactor>
</comment>
<name>A0A0R1JQP1_9LACO</name>
<evidence type="ECO:0000256" key="6">
    <source>
        <dbReference type="RuleBase" id="RU004466"/>
    </source>
</evidence>
<sequence length="330" mass="36084">MVEWESEGIGMIHPLWQRYPDVHRQLEATQALLQARTQLRDPQINALVQAQVTAGGKMLRSGLMFMLARLHHVDNRQLIHAAAAIEALHLATLVHDDVLDGAATRRGQATVHPSAGNRSAIYAGDFLFSVYFDLLADAAPDVADVGVNARAMRRIFLGELDQNSAPRGAALTIHQYLRQIAGKTAALFALATYQGMRLADGTEAELVASYRYGRLLGMAFQLQDDLLDFTGDHRLAKPRLEDLENGIYTLPVLYALQAKPALATTFAAAQHDPAAKATAAREIRALGVPQALQLATRYTQKAEAALQAFPASPERADLVHLTHALLNRHQ</sequence>
<keyword evidence="3 6" id="KW-0808">Transferase</keyword>
<dbReference type="InterPro" id="IPR008949">
    <property type="entry name" value="Isoprenoid_synthase_dom_sf"/>
</dbReference>
<dbReference type="InterPro" id="IPR000092">
    <property type="entry name" value="Polyprenyl_synt"/>
</dbReference>
<dbReference type="EMBL" id="AZDJ01000030">
    <property type="protein sequence ID" value="KRK70921.1"/>
    <property type="molecule type" value="Genomic_DNA"/>
</dbReference>
<dbReference type="SFLD" id="SFLDS00005">
    <property type="entry name" value="Isoprenoid_Synthase_Type_I"/>
    <property type="match status" value="1"/>
</dbReference>
<dbReference type="GO" id="GO:0046872">
    <property type="term" value="F:metal ion binding"/>
    <property type="evidence" value="ECO:0007669"/>
    <property type="project" value="UniProtKB-KW"/>
</dbReference>
<keyword evidence="4" id="KW-0479">Metal-binding</keyword>
<evidence type="ECO:0000256" key="1">
    <source>
        <dbReference type="ARBA" id="ARBA00001946"/>
    </source>
</evidence>
<evidence type="ECO:0000256" key="5">
    <source>
        <dbReference type="ARBA" id="ARBA00022842"/>
    </source>
</evidence>
<dbReference type="PROSITE" id="PS00444">
    <property type="entry name" value="POLYPRENYL_SYNTHASE_2"/>
    <property type="match status" value="1"/>
</dbReference>
<evidence type="ECO:0000313" key="8">
    <source>
        <dbReference type="Proteomes" id="UP000051804"/>
    </source>
</evidence>
<protein>
    <submittedName>
        <fullName evidence="7">Octaprenyl-diphosphate synthase</fullName>
    </submittedName>
</protein>
<organism evidence="7 8">
    <name type="scientific">Lacticaseibacillus nasuensis JCM 17158</name>
    <dbReference type="NCBI Taxonomy" id="1291734"/>
    <lineage>
        <taxon>Bacteria</taxon>
        <taxon>Bacillati</taxon>
        <taxon>Bacillota</taxon>
        <taxon>Bacilli</taxon>
        <taxon>Lactobacillales</taxon>
        <taxon>Lactobacillaceae</taxon>
        <taxon>Lacticaseibacillus</taxon>
    </lineage>
</organism>
<dbReference type="PROSITE" id="PS00723">
    <property type="entry name" value="POLYPRENYL_SYNTHASE_1"/>
    <property type="match status" value="1"/>
</dbReference>
<dbReference type="InterPro" id="IPR033749">
    <property type="entry name" value="Polyprenyl_synt_CS"/>
</dbReference>
<dbReference type="GO" id="GO:0004659">
    <property type="term" value="F:prenyltransferase activity"/>
    <property type="evidence" value="ECO:0007669"/>
    <property type="project" value="InterPro"/>
</dbReference>
<dbReference type="STRING" id="1291734.FD02_GL000102"/>
<dbReference type="PATRIC" id="fig|1291734.4.peg.110"/>
<dbReference type="GO" id="GO:0008299">
    <property type="term" value="P:isoprenoid biosynthetic process"/>
    <property type="evidence" value="ECO:0007669"/>
    <property type="project" value="InterPro"/>
</dbReference>
<dbReference type="PANTHER" id="PTHR12001:SF69">
    <property type="entry name" value="ALL TRANS-POLYPRENYL-DIPHOSPHATE SYNTHASE PDSS1"/>
    <property type="match status" value="1"/>
</dbReference>
<dbReference type="Pfam" id="PF00348">
    <property type="entry name" value="polyprenyl_synt"/>
    <property type="match status" value="1"/>
</dbReference>
<dbReference type="Gene3D" id="1.10.600.10">
    <property type="entry name" value="Farnesyl Diphosphate Synthase"/>
    <property type="match status" value="1"/>
</dbReference>